<feature type="non-terminal residue" evidence="1">
    <location>
        <position position="1"/>
    </location>
</feature>
<gene>
    <name evidence="1" type="ORF">PR001_g27288</name>
</gene>
<evidence type="ECO:0000313" key="1">
    <source>
        <dbReference type="EMBL" id="KAE8970163.1"/>
    </source>
</evidence>
<sequence>RADLGACAVLHSAPKRASEADAFSVLIAPILRLRRLALGAEVRDRGRRLLRPDRADLGACAVLHSAPKCATEADAFSVLIAPILAPAPSCTRRRSARLRPTPSPS</sequence>
<dbReference type="AlphaFoldDB" id="A0A6A3HPG9"/>
<reference evidence="1 2" key="1">
    <citation type="submission" date="2018-09" db="EMBL/GenBank/DDBJ databases">
        <title>Genomic investigation of the strawberry pathogen Phytophthora fragariae indicates pathogenicity is determined by transcriptional variation in three key races.</title>
        <authorList>
            <person name="Adams T.M."/>
            <person name="Armitage A.D."/>
            <person name="Sobczyk M.K."/>
            <person name="Bates H.J."/>
            <person name="Dunwell J.M."/>
            <person name="Nellist C.F."/>
            <person name="Harrison R.J."/>
        </authorList>
    </citation>
    <scope>NUCLEOTIDE SEQUENCE [LARGE SCALE GENOMIC DNA]</scope>
    <source>
        <strain evidence="1 2">SCRP249</strain>
    </source>
</reference>
<comment type="caution">
    <text evidence="1">The sequence shown here is derived from an EMBL/GenBank/DDBJ whole genome shotgun (WGS) entry which is preliminary data.</text>
</comment>
<accession>A0A6A3HPG9</accession>
<name>A0A6A3HPG9_9STRA</name>
<protein>
    <submittedName>
        <fullName evidence="1">Uncharacterized protein</fullName>
    </submittedName>
</protein>
<dbReference type="Proteomes" id="UP000429607">
    <property type="component" value="Unassembled WGS sequence"/>
</dbReference>
<evidence type="ECO:0000313" key="2">
    <source>
        <dbReference type="Proteomes" id="UP000429607"/>
    </source>
</evidence>
<proteinExistence type="predicted"/>
<organism evidence="1 2">
    <name type="scientific">Phytophthora rubi</name>
    <dbReference type="NCBI Taxonomy" id="129364"/>
    <lineage>
        <taxon>Eukaryota</taxon>
        <taxon>Sar</taxon>
        <taxon>Stramenopiles</taxon>
        <taxon>Oomycota</taxon>
        <taxon>Peronosporomycetes</taxon>
        <taxon>Peronosporales</taxon>
        <taxon>Peronosporaceae</taxon>
        <taxon>Phytophthora</taxon>
    </lineage>
</organism>
<dbReference type="EMBL" id="QXFV01004350">
    <property type="protein sequence ID" value="KAE8970163.1"/>
    <property type="molecule type" value="Genomic_DNA"/>
</dbReference>